<keyword evidence="2" id="KW-0732">Signal</keyword>
<evidence type="ECO:0000313" key="6">
    <source>
        <dbReference type="Ensembl" id="ENSELUP00000093550.1"/>
    </source>
</evidence>
<evidence type="ECO:0008006" key="8">
    <source>
        <dbReference type="Google" id="ProtNLM"/>
    </source>
</evidence>
<evidence type="ECO:0000256" key="4">
    <source>
        <dbReference type="ARBA" id="ARBA00023180"/>
    </source>
</evidence>
<feature type="transmembrane region" description="Helical" evidence="5">
    <location>
        <begin position="367"/>
        <end position="388"/>
    </location>
</feature>
<dbReference type="Ensembl" id="ENSELUT00000102657.1">
    <property type="protein sequence ID" value="ENSELUP00000093550.1"/>
    <property type="gene ID" value="ENSELUG00000036379.1"/>
</dbReference>
<dbReference type="PANTHER" id="PTHR12080">
    <property type="entry name" value="SIGNALING LYMPHOCYTIC ACTIVATION MOLECULE"/>
    <property type="match status" value="1"/>
</dbReference>
<keyword evidence="4" id="KW-0325">Glycoprotein</keyword>
<proteinExistence type="predicted"/>
<organism evidence="6 7">
    <name type="scientific">Esox lucius</name>
    <name type="common">Northern pike</name>
    <dbReference type="NCBI Taxonomy" id="8010"/>
    <lineage>
        <taxon>Eukaryota</taxon>
        <taxon>Metazoa</taxon>
        <taxon>Chordata</taxon>
        <taxon>Craniata</taxon>
        <taxon>Vertebrata</taxon>
        <taxon>Euteleostomi</taxon>
        <taxon>Actinopterygii</taxon>
        <taxon>Neopterygii</taxon>
        <taxon>Teleostei</taxon>
        <taxon>Protacanthopterygii</taxon>
        <taxon>Esociformes</taxon>
        <taxon>Esocidae</taxon>
        <taxon>Esox</taxon>
    </lineage>
</organism>
<keyword evidence="5" id="KW-1133">Transmembrane helix</keyword>
<comment type="subcellular location">
    <subcellularLocation>
        <location evidence="1">Membrane</location>
    </subcellularLocation>
</comment>
<dbReference type="InterPro" id="IPR013783">
    <property type="entry name" value="Ig-like_fold"/>
</dbReference>
<keyword evidence="3 5" id="KW-0472">Membrane</keyword>
<evidence type="ECO:0000256" key="5">
    <source>
        <dbReference type="SAM" id="Phobius"/>
    </source>
</evidence>
<sequence length="402" mass="45144">MLRNEVTYGASIIHPSIIFRLSGAGSWGQQSKQRCPEFPLPRHFLQLFRGDTEAFPGQPGDIVPPACPRSSPGSPRWDGVPRGLLPGKAFRRHPKQMPKPPQLTPLDVEEQRLYSELLPGDRASHPISKGSPSHPAEKAHFGRLYPGSCPFGHDPKLMTIGMMGDTIGYRGKSVTLSSGAKPPGNISKIVWSIFINNTWIATYEDGELNTEWFWQFKGRLQLNNLSGDLEIQDLNKTDEMEYTVLIKYTMEQYINKVKLIVTEVLPRPRIRKVFSVLKNGLCVMNLQCSSSVKDINLSLEPESSFNGSFWSRTSNTRTSELWTSYRPNRNVTFTCTASSVYSYSSSSEQERCQEEVPKTVVSKTTRAPFIGCAMVFLGIVFGVVLTTLRFPIKWSILNCCIK</sequence>
<evidence type="ECO:0000256" key="3">
    <source>
        <dbReference type="ARBA" id="ARBA00023136"/>
    </source>
</evidence>
<reference evidence="6 7" key="1">
    <citation type="submission" date="2020-02" db="EMBL/GenBank/DDBJ databases">
        <title>Esox lucius (northern pike) genome, fEsoLuc1, primary haplotype.</title>
        <authorList>
            <person name="Myers G."/>
            <person name="Karagic N."/>
            <person name="Meyer A."/>
            <person name="Pippel M."/>
            <person name="Reichard M."/>
            <person name="Winkler S."/>
            <person name="Tracey A."/>
            <person name="Sims Y."/>
            <person name="Howe K."/>
            <person name="Rhie A."/>
            <person name="Formenti G."/>
            <person name="Durbin R."/>
            <person name="Fedrigo O."/>
            <person name="Jarvis E.D."/>
        </authorList>
    </citation>
    <scope>NUCLEOTIDE SEQUENCE [LARGE SCALE GENOMIC DNA]</scope>
</reference>
<dbReference type="InterPro" id="IPR036179">
    <property type="entry name" value="Ig-like_dom_sf"/>
</dbReference>
<dbReference type="PANTHER" id="PTHR12080:SF59">
    <property type="entry name" value="HEPATIC AND GLIAL CELL ADHESION MOLECULE"/>
    <property type="match status" value="1"/>
</dbReference>
<reference evidence="6" key="3">
    <citation type="submission" date="2025-09" db="UniProtKB">
        <authorList>
            <consortium name="Ensembl"/>
        </authorList>
    </citation>
    <scope>IDENTIFICATION</scope>
</reference>
<reference evidence="6" key="2">
    <citation type="submission" date="2025-08" db="UniProtKB">
        <authorList>
            <consortium name="Ensembl"/>
        </authorList>
    </citation>
    <scope>IDENTIFICATION</scope>
</reference>
<dbReference type="GeneTree" id="ENSGT01030000234994"/>
<dbReference type="GO" id="GO:0016020">
    <property type="term" value="C:membrane"/>
    <property type="evidence" value="ECO:0007669"/>
    <property type="project" value="UniProtKB-SubCell"/>
</dbReference>
<evidence type="ECO:0000256" key="1">
    <source>
        <dbReference type="ARBA" id="ARBA00004370"/>
    </source>
</evidence>
<dbReference type="InterPro" id="IPR015631">
    <property type="entry name" value="CD2/SLAM_rcpt"/>
</dbReference>
<keyword evidence="5" id="KW-0812">Transmembrane</keyword>
<protein>
    <recommendedName>
        <fullName evidence="8">Ig-like domain-containing protein</fullName>
    </recommendedName>
</protein>
<dbReference type="Proteomes" id="UP000265140">
    <property type="component" value="Chromosome 24"/>
</dbReference>
<name>A0AAY5KZ18_ESOLU</name>
<evidence type="ECO:0000313" key="7">
    <source>
        <dbReference type="Proteomes" id="UP000265140"/>
    </source>
</evidence>
<dbReference type="SUPFAM" id="SSF48726">
    <property type="entry name" value="Immunoglobulin"/>
    <property type="match status" value="1"/>
</dbReference>
<keyword evidence="7" id="KW-1185">Reference proteome</keyword>
<dbReference type="Gene3D" id="2.60.40.10">
    <property type="entry name" value="Immunoglobulins"/>
    <property type="match status" value="1"/>
</dbReference>
<evidence type="ECO:0000256" key="2">
    <source>
        <dbReference type="ARBA" id="ARBA00022729"/>
    </source>
</evidence>
<dbReference type="GO" id="GO:0005911">
    <property type="term" value="C:cell-cell junction"/>
    <property type="evidence" value="ECO:0007669"/>
    <property type="project" value="TreeGrafter"/>
</dbReference>
<accession>A0AAY5KZ18</accession>
<dbReference type="AlphaFoldDB" id="A0AAY5KZ18"/>